<gene>
    <name evidence="2" type="ORF">SODALDRAFT_355545</name>
</gene>
<evidence type="ECO:0000313" key="3">
    <source>
        <dbReference type="Proteomes" id="UP000272025"/>
    </source>
</evidence>
<keyword evidence="3" id="KW-1185">Reference proteome</keyword>
<dbReference type="RefSeq" id="XP_028471144.1">
    <property type="nucleotide sequence ID" value="XM_028613825.1"/>
</dbReference>
<dbReference type="Proteomes" id="UP000272025">
    <property type="component" value="Unassembled WGS sequence"/>
</dbReference>
<dbReference type="EMBL" id="ML119051">
    <property type="protein sequence ID" value="ROT43338.1"/>
    <property type="molecule type" value="Genomic_DNA"/>
</dbReference>
<sequence>MAKIQLCGCGGVGDEDLPSAACVDGIVLAGDSFASQTVIMARLFANSECETVVCVEARQKTSASTLQFIMPWTGLSTPPDYITSERRPSCGDKPPPQTRANFRRSPIQTNRQPYLLAPSPVTHPLYPDPDTVSVTQYTATISFASQASSSSCFAVPNRKRSLATTATCRQTIPGAECQYLCCRSGLWLNAGGPLSF</sequence>
<protein>
    <submittedName>
        <fullName evidence="2">Uncharacterized protein</fullName>
    </submittedName>
</protein>
<evidence type="ECO:0000256" key="1">
    <source>
        <dbReference type="SAM" id="MobiDB-lite"/>
    </source>
</evidence>
<reference evidence="2 3" key="1">
    <citation type="journal article" date="2018" name="Mol. Ecol.">
        <title>The obligate alkalophilic soda-lake fungus Sodiomyces alkalinus has shifted to a protein diet.</title>
        <authorList>
            <person name="Grum-Grzhimaylo A.A."/>
            <person name="Falkoski D.L."/>
            <person name="van den Heuvel J."/>
            <person name="Valero-Jimenez C.A."/>
            <person name="Min B."/>
            <person name="Choi I.G."/>
            <person name="Lipzen A."/>
            <person name="Daum C.G."/>
            <person name="Aanen D.K."/>
            <person name="Tsang A."/>
            <person name="Henrissat B."/>
            <person name="Bilanenko E.N."/>
            <person name="de Vries R.P."/>
            <person name="van Kan J.A.L."/>
            <person name="Grigoriev I.V."/>
            <person name="Debets A.J.M."/>
        </authorList>
    </citation>
    <scope>NUCLEOTIDE SEQUENCE [LARGE SCALE GENOMIC DNA]</scope>
    <source>
        <strain evidence="2 3">F11</strain>
    </source>
</reference>
<accession>A0A3N2Q9K6</accession>
<dbReference type="GeneID" id="39582303"/>
<feature type="region of interest" description="Disordered" evidence="1">
    <location>
        <begin position="84"/>
        <end position="105"/>
    </location>
</feature>
<name>A0A3N2Q9K6_SODAK</name>
<organism evidence="2 3">
    <name type="scientific">Sodiomyces alkalinus (strain CBS 110278 / VKM F-3762 / F11)</name>
    <name type="common">Alkaliphilic filamentous fungus</name>
    <dbReference type="NCBI Taxonomy" id="1314773"/>
    <lineage>
        <taxon>Eukaryota</taxon>
        <taxon>Fungi</taxon>
        <taxon>Dikarya</taxon>
        <taxon>Ascomycota</taxon>
        <taxon>Pezizomycotina</taxon>
        <taxon>Sordariomycetes</taxon>
        <taxon>Hypocreomycetidae</taxon>
        <taxon>Glomerellales</taxon>
        <taxon>Plectosphaerellaceae</taxon>
        <taxon>Sodiomyces</taxon>
    </lineage>
</organism>
<dbReference type="AlphaFoldDB" id="A0A3N2Q9K6"/>
<proteinExistence type="predicted"/>
<evidence type="ECO:0000313" key="2">
    <source>
        <dbReference type="EMBL" id="ROT43338.1"/>
    </source>
</evidence>